<feature type="domain" description="PKD" evidence="1">
    <location>
        <begin position="445"/>
        <end position="512"/>
    </location>
</feature>
<dbReference type="PANTHER" id="PTHR36842">
    <property type="entry name" value="PROTEIN TOLB HOMOLOG"/>
    <property type="match status" value="1"/>
</dbReference>
<dbReference type="PROSITE" id="PS50093">
    <property type="entry name" value="PKD"/>
    <property type="match status" value="15"/>
</dbReference>
<feature type="domain" description="PKD" evidence="1">
    <location>
        <begin position="119"/>
        <end position="205"/>
    </location>
</feature>
<dbReference type="SUPFAM" id="SSF49299">
    <property type="entry name" value="PKD domain"/>
    <property type="match status" value="15"/>
</dbReference>
<dbReference type="RefSeq" id="WP_131449686.1">
    <property type="nucleotide sequence ID" value="NZ_SJZI01000043.1"/>
</dbReference>
<feature type="domain" description="PKD" evidence="1">
    <location>
        <begin position="863"/>
        <end position="948"/>
    </location>
</feature>
<dbReference type="Pfam" id="PF13585">
    <property type="entry name" value="CHU_C"/>
    <property type="match status" value="1"/>
</dbReference>
<comment type="caution">
    <text evidence="2">The sequence shown here is derived from an EMBL/GenBank/DDBJ whole genome shotgun (WGS) entry which is preliminary data.</text>
</comment>
<dbReference type="Pfam" id="PF18911">
    <property type="entry name" value="PKD_4"/>
    <property type="match status" value="13"/>
</dbReference>
<feature type="domain" description="PKD" evidence="1">
    <location>
        <begin position="529"/>
        <end position="594"/>
    </location>
</feature>
<proteinExistence type="predicted"/>
<feature type="domain" description="PKD" evidence="1">
    <location>
        <begin position="802"/>
        <end position="860"/>
    </location>
</feature>
<evidence type="ECO:0000313" key="3">
    <source>
        <dbReference type="Proteomes" id="UP000295334"/>
    </source>
</evidence>
<dbReference type="InterPro" id="IPR022409">
    <property type="entry name" value="PKD/Chitinase_dom"/>
</dbReference>
<feature type="domain" description="PKD" evidence="1">
    <location>
        <begin position="946"/>
        <end position="1030"/>
    </location>
</feature>
<dbReference type="CDD" id="cd00146">
    <property type="entry name" value="PKD"/>
    <property type="match status" value="14"/>
</dbReference>
<accession>A0A4R1BA23</accession>
<feature type="domain" description="PKD" evidence="1">
    <location>
        <begin position="1226"/>
        <end position="1272"/>
    </location>
</feature>
<name>A0A4R1BA23_9BACT</name>
<feature type="domain" description="PKD" evidence="1">
    <location>
        <begin position="715"/>
        <end position="769"/>
    </location>
</feature>
<feature type="domain" description="PKD" evidence="1">
    <location>
        <begin position="1057"/>
        <end position="1093"/>
    </location>
</feature>
<dbReference type="Proteomes" id="UP000295334">
    <property type="component" value="Unassembled WGS sequence"/>
</dbReference>
<feature type="domain" description="PKD" evidence="1">
    <location>
        <begin position="37"/>
        <end position="120"/>
    </location>
</feature>
<dbReference type="Gene3D" id="2.60.40.10">
    <property type="entry name" value="Immunoglobulins"/>
    <property type="match status" value="15"/>
</dbReference>
<reference evidence="2 3" key="1">
    <citation type="submission" date="2019-03" db="EMBL/GenBank/DDBJ databases">
        <authorList>
            <person name="Kim M.K.M."/>
        </authorList>
    </citation>
    <scope>NUCLEOTIDE SEQUENCE [LARGE SCALE GENOMIC DNA]</scope>
    <source>
        <strain evidence="2 3">17J68-12</strain>
    </source>
</reference>
<dbReference type="InterPro" id="IPR000601">
    <property type="entry name" value="PKD_dom"/>
</dbReference>
<evidence type="ECO:0000313" key="2">
    <source>
        <dbReference type="EMBL" id="TCJ13779.1"/>
    </source>
</evidence>
<dbReference type="InterPro" id="IPR035986">
    <property type="entry name" value="PKD_dom_sf"/>
</dbReference>
<dbReference type="PANTHER" id="PTHR36842:SF1">
    <property type="entry name" value="PROTEIN TOLB"/>
    <property type="match status" value="1"/>
</dbReference>
<feature type="domain" description="PKD" evidence="1">
    <location>
        <begin position="394"/>
        <end position="429"/>
    </location>
</feature>
<dbReference type="SMART" id="SM00089">
    <property type="entry name" value="PKD"/>
    <property type="match status" value="15"/>
</dbReference>
<dbReference type="InterPro" id="IPR013783">
    <property type="entry name" value="Ig-like_fold"/>
</dbReference>
<sequence>MRNLTNRIGVLLIALTFFAIVPGARAQGRPKARTASLSAGFAATVTSGCAPLLVRFQDVSTGGATQWHWELGNGVTSTQQNPATLYNLPGTYSVRLVVRNSSGADSVLRSGYIRVTAAPAVRFELSDSVGCLPFALTLRDYSTSDSAIVGRAWDFGDGTLGSGMTAQHLYHRAGTYSVTLKVTNSAGCSSSFTKTAAVRVSESPVAGFTAADPTRCAAPHRVQFNANGSGLQYRWDFGDGTSATGAQPAHTYTAEGSYSVRLVVTNAAGCSDTLLRTDLVRIGADASFSAPDSICAGRPLGLINSSSPAPAQQLWDFGNGNTSGLQQPVTSFQTPGIYTIRLINHYGDCADTAERRLTVLPAPVAAFRSADTVSCSAPFSVAFQNNSTGAAGQEWDFGDGTRSTEDAPVHIYSAPGHYTVRLVVRSSGGCTDTLVRYSYIKVQLPDLRIAGLPQSGCAPLTIWPTATVVGDSIRRYDWDFGDGTRSTSAAPGHVYVRPGIYDLRLTATTASGCVQTQTISAAAQAFEKPRSSFTFTPPVSCAFAGVAFQNTSSGVGAATAYNWSFGDGSTSPEASPSHTYGNIGLFSVQLIVANGTCTDTVSLRDTVRILAPIAVMAIEKNCDNRYERSFRDRSVGALTWHWDFGDGQTSTVQHPRHTYAAAGTYLVKLRVTNGTCYFETSDAVEIIDEKAHFVRPSAPVCKGMPYTLQADGIRGNRIAGWKWEMGDGTTYQSAGLATHSYTRNGSYRIMLTITDLNGCTSTYSDSITVIGPEAAFTVTDPLLCLQPGGSTARFEDHSVPYAGNPILQYSWNFGDGGVDSSGNRAPANRYTARGAYTVSLTVRDAAGCVDTRTMPSAVRVARPVAAFISADTSTCLQRDVDFENRTAGDGPLRFEWSFGDGSNSSQEAAQHRYSATGFYSIQLRVTDHWGCADTSTRDNYIRISVPKARFSMSDTTATCPPLQVQFGNSSTDYLSQQWDFGNGNGSALAAPAHLYNTAGVFHPRLVVTGPGGCADTLVRTVIVKGPSGTIQYDPVSGCSPLGVSFTASTRNRDSLVWDFGDGALHTGLDSLVQHTYRDTGSFLPRLLLFDRSGCSVVINGTDSLHSYRLFPALAADSRSLCDSGTVRFQGLSTGNDRISGWFWEFGDGATSVLQNPAHRYTRPGTYDVRLTNRGAQGCEATSVAFRVQVHASPKVGINLTRAAACVPALFPVQGRILRADTTILEWSWSLGDGRNAAGSIPAAFTYTTPGSYPLSLQVRDANGCTAGVSDTVLARALPAVDAGADFVLCRDSSRRLQARGAQTWSWSASPSLDCSNCANPRVTAPQTTRYYVTGTDAFGCSNRDSVLVTVQQRLPVQLLSRPDSLCLGRFVTLRAAGAERYEWSPATGLDAPFAASTTAKPERTTTYTVVGRDNAGCFADTARVTLTVFPIPQVTAGPDLELRAGDTATLRTSGSADITSWRWTPSGQLSCSTCPQPVVKAGYSSPLRVIVRNGGGCTATSEMKFTVTCNGGNVFLPNTFSPNADGMNERFFPRGKGLAGIRSFRVFNRWGEVVYERLHFNANDPAAGWDGTFRGKPAPADVYVYTCEVLCSSNEVLPLKGDVNLIR</sequence>
<feature type="domain" description="PKD" evidence="1">
    <location>
        <begin position="639"/>
        <end position="673"/>
    </location>
</feature>
<feature type="domain" description="PKD" evidence="1">
    <location>
        <begin position="225"/>
        <end position="269"/>
    </location>
</feature>
<feature type="domain" description="PKD" evidence="1">
    <location>
        <begin position="283"/>
        <end position="342"/>
    </location>
</feature>
<dbReference type="NCBIfam" id="TIGR04131">
    <property type="entry name" value="Bac_Flav_CTERM"/>
    <property type="match status" value="1"/>
</dbReference>
<dbReference type="EMBL" id="SJZI01000043">
    <property type="protein sequence ID" value="TCJ13779.1"/>
    <property type="molecule type" value="Genomic_DNA"/>
</dbReference>
<evidence type="ECO:0000259" key="1">
    <source>
        <dbReference type="PROSITE" id="PS50093"/>
    </source>
</evidence>
<gene>
    <name evidence="2" type="ORF">EPD60_11840</name>
</gene>
<dbReference type="OrthoDB" id="7794186at2"/>
<feature type="domain" description="PKD" evidence="1">
    <location>
        <begin position="1125"/>
        <end position="1194"/>
    </location>
</feature>
<keyword evidence="3" id="KW-1185">Reference proteome</keyword>
<protein>
    <submittedName>
        <fullName evidence="2">PKD domain-containing protein</fullName>
    </submittedName>
</protein>
<organism evidence="2 3">
    <name type="scientific">Flaviaesturariibacter flavus</name>
    <dbReference type="NCBI Taxonomy" id="2502780"/>
    <lineage>
        <taxon>Bacteria</taxon>
        <taxon>Pseudomonadati</taxon>
        <taxon>Bacteroidota</taxon>
        <taxon>Chitinophagia</taxon>
        <taxon>Chitinophagales</taxon>
        <taxon>Chitinophagaceae</taxon>
        <taxon>Flaviaestuariibacter</taxon>
    </lineage>
</organism>
<dbReference type="InterPro" id="IPR026341">
    <property type="entry name" value="T9SS_type_B"/>
</dbReference>